<dbReference type="EC" id="2.7.8.7" evidence="8"/>
<dbReference type="GO" id="GO:0008897">
    <property type="term" value="F:holo-[acyl-carrier-protein] synthase activity"/>
    <property type="evidence" value="ECO:0007669"/>
    <property type="project" value="UniProtKB-UniRule"/>
</dbReference>
<dbReference type="Pfam" id="PF01648">
    <property type="entry name" value="ACPS"/>
    <property type="match status" value="1"/>
</dbReference>
<dbReference type="InterPro" id="IPR004568">
    <property type="entry name" value="Ppantetheine-prot_Trfase_dom"/>
</dbReference>
<evidence type="ECO:0000256" key="6">
    <source>
        <dbReference type="ARBA" id="ARBA00023098"/>
    </source>
</evidence>
<keyword evidence="8" id="KW-0963">Cytoplasm</keyword>
<evidence type="ECO:0000256" key="3">
    <source>
        <dbReference type="ARBA" id="ARBA00022723"/>
    </source>
</evidence>
<keyword evidence="3 8" id="KW-0479">Metal-binding</keyword>
<evidence type="ECO:0000256" key="5">
    <source>
        <dbReference type="ARBA" id="ARBA00022842"/>
    </source>
</evidence>
<keyword evidence="7 8" id="KW-0275">Fatty acid biosynthesis</keyword>
<evidence type="ECO:0000256" key="2">
    <source>
        <dbReference type="ARBA" id="ARBA00022679"/>
    </source>
</evidence>
<evidence type="ECO:0000259" key="9">
    <source>
        <dbReference type="Pfam" id="PF01648"/>
    </source>
</evidence>
<comment type="caution">
    <text evidence="10">The sequence shown here is derived from an EMBL/GenBank/DDBJ whole genome shotgun (WGS) entry which is preliminary data.</text>
</comment>
<protein>
    <recommendedName>
        <fullName evidence="8">Holo-[acyl-carrier-protein] synthase</fullName>
        <shortName evidence="8">Holo-ACP synthase</shortName>
        <ecNumber evidence="8">2.7.8.7</ecNumber>
    </recommendedName>
    <alternativeName>
        <fullName evidence="8">4'-phosphopantetheinyl transferase AcpS</fullName>
    </alternativeName>
</protein>
<dbReference type="GO" id="GO:0005737">
    <property type="term" value="C:cytoplasm"/>
    <property type="evidence" value="ECO:0007669"/>
    <property type="project" value="UniProtKB-SubCell"/>
</dbReference>
<comment type="catalytic activity">
    <reaction evidence="8">
        <text>apo-[ACP] + CoA = holo-[ACP] + adenosine 3',5'-bisphosphate + H(+)</text>
        <dbReference type="Rhea" id="RHEA:12068"/>
        <dbReference type="Rhea" id="RHEA-COMP:9685"/>
        <dbReference type="Rhea" id="RHEA-COMP:9690"/>
        <dbReference type="ChEBI" id="CHEBI:15378"/>
        <dbReference type="ChEBI" id="CHEBI:29999"/>
        <dbReference type="ChEBI" id="CHEBI:57287"/>
        <dbReference type="ChEBI" id="CHEBI:58343"/>
        <dbReference type="ChEBI" id="CHEBI:64479"/>
        <dbReference type="EC" id="2.7.8.7"/>
    </reaction>
</comment>
<dbReference type="AlphaFoldDB" id="A0A519BFS2"/>
<feature type="binding site" evidence="8">
    <location>
        <position position="8"/>
    </location>
    <ligand>
        <name>Mg(2+)</name>
        <dbReference type="ChEBI" id="CHEBI:18420"/>
    </ligand>
</feature>
<dbReference type="SUPFAM" id="SSF56214">
    <property type="entry name" value="4'-phosphopantetheinyl transferase"/>
    <property type="match status" value="1"/>
</dbReference>
<comment type="subcellular location">
    <subcellularLocation>
        <location evidence="8">Cytoplasm</location>
    </subcellularLocation>
</comment>
<keyword evidence="2 8" id="KW-0808">Transferase</keyword>
<comment type="cofactor">
    <cofactor evidence="8">
        <name>Mg(2+)</name>
        <dbReference type="ChEBI" id="CHEBI:18420"/>
    </cofactor>
</comment>
<evidence type="ECO:0000256" key="8">
    <source>
        <dbReference type="HAMAP-Rule" id="MF_00101"/>
    </source>
</evidence>
<sequence>MISGIGIDIVGVERIKYLVETYGDRFLNRVFSLTELNNIYKIKNKSNIEQKIAGFFAAKEAFLKSLHIGLFSIPLNCIAVYNKQSGAPFLFIDDKIKKFILDTYNIKIGTINLSISHDNGLAIATVIIENT</sequence>
<keyword evidence="6 8" id="KW-0443">Lipid metabolism</keyword>
<dbReference type="NCBIfam" id="TIGR00556">
    <property type="entry name" value="pantethn_trn"/>
    <property type="match status" value="1"/>
</dbReference>
<keyword evidence="1 8" id="KW-0444">Lipid biosynthesis</keyword>
<dbReference type="GO" id="GO:0006633">
    <property type="term" value="P:fatty acid biosynthetic process"/>
    <property type="evidence" value="ECO:0007669"/>
    <property type="project" value="UniProtKB-UniRule"/>
</dbReference>
<reference evidence="10 11" key="1">
    <citation type="journal article" date="2019" name="ISME J.">
        <title>Insights into ecological role of a new deltaproteobacterial order Candidatus Acidulodesulfobacterales by metagenomics and metatranscriptomics.</title>
        <authorList>
            <person name="Tan S."/>
            <person name="Liu J."/>
            <person name="Fang Y."/>
            <person name="Hedlund B.P."/>
            <person name="Lian Z.H."/>
            <person name="Huang L.Y."/>
            <person name="Li J.T."/>
            <person name="Huang L.N."/>
            <person name="Li W.J."/>
            <person name="Jiang H.C."/>
            <person name="Dong H.L."/>
            <person name="Shu W.S."/>
        </authorList>
    </citation>
    <scope>NUCLEOTIDE SEQUENCE [LARGE SCALE GENOMIC DNA]</scope>
    <source>
        <strain evidence="10">AP2</strain>
    </source>
</reference>
<organism evidence="10 11">
    <name type="scientific">Acididesulfobacter guangdongensis</name>
    <dbReference type="NCBI Taxonomy" id="2597225"/>
    <lineage>
        <taxon>Bacteria</taxon>
        <taxon>Deltaproteobacteria</taxon>
        <taxon>Candidatus Acidulodesulfobacterales</taxon>
        <taxon>Candidatus Acididesulfobacter</taxon>
    </lineage>
</organism>
<dbReference type="EMBL" id="SGBC01000003">
    <property type="protein sequence ID" value="RZD16109.1"/>
    <property type="molecule type" value="Genomic_DNA"/>
</dbReference>
<dbReference type="GO" id="GO:0000287">
    <property type="term" value="F:magnesium ion binding"/>
    <property type="evidence" value="ECO:0007669"/>
    <property type="project" value="UniProtKB-UniRule"/>
</dbReference>
<gene>
    <name evidence="8 10" type="primary">acpS</name>
    <name evidence="10" type="ORF">EVJ46_07935</name>
</gene>
<name>A0A519BFS2_ACIG2</name>
<evidence type="ECO:0000256" key="1">
    <source>
        <dbReference type="ARBA" id="ARBA00022516"/>
    </source>
</evidence>
<proteinExistence type="inferred from homology"/>
<feature type="binding site" evidence="8">
    <location>
        <position position="60"/>
    </location>
    <ligand>
        <name>Mg(2+)</name>
        <dbReference type="ChEBI" id="CHEBI:18420"/>
    </ligand>
</feature>
<dbReference type="InterPro" id="IPR002582">
    <property type="entry name" value="ACPS"/>
</dbReference>
<evidence type="ECO:0000256" key="7">
    <source>
        <dbReference type="ARBA" id="ARBA00023160"/>
    </source>
</evidence>
<feature type="domain" description="4'-phosphopantetheinyl transferase" evidence="9">
    <location>
        <begin position="4"/>
        <end position="100"/>
    </location>
</feature>
<dbReference type="InterPro" id="IPR008278">
    <property type="entry name" value="4-PPantetheinyl_Trfase_dom"/>
</dbReference>
<comment type="function">
    <text evidence="8">Transfers the 4'-phosphopantetheine moiety from coenzyme A to a Ser of acyl-carrier-protein.</text>
</comment>
<evidence type="ECO:0000313" key="11">
    <source>
        <dbReference type="Proteomes" id="UP000316562"/>
    </source>
</evidence>
<dbReference type="Proteomes" id="UP000316562">
    <property type="component" value="Unassembled WGS sequence"/>
</dbReference>
<dbReference type="HAMAP" id="MF_00101">
    <property type="entry name" value="AcpS"/>
    <property type="match status" value="1"/>
</dbReference>
<dbReference type="InterPro" id="IPR037143">
    <property type="entry name" value="4-PPantetheinyl_Trfase_dom_sf"/>
</dbReference>
<keyword evidence="5 8" id="KW-0460">Magnesium</keyword>
<keyword evidence="4 8" id="KW-0276">Fatty acid metabolism</keyword>
<accession>A0A519BFS2</accession>
<comment type="similarity">
    <text evidence="8">Belongs to the P-Pant transferase superfamily. AcpS family.</text>
</comment>
<evidence type="ECO:0000313" key="10">
    <source>
        <dbReference type="EMBL" id="RZD16109.1"/>
    </source>
</evidence>
<dbReference type="NCBIfam" id="TIGR00516">
    <property type="entry name" value="acpS"/>
    <property type="match status" value="1"/>
</dbReference>
<evidence type="ECO:0000256" key="4">
    <source>
        <dbReference type="ARBA" id="ARBA00022832"/>
    </source>
</evidence>
<dbReference type="Gene3D" id="3.90.470.20">
    <property type="entry name" value="4'-phosphopantetheinyl transferase domain"/>
    <property type="match status" value="1"/>
</dbReference>